<dbReference type="PANTHER" id="PTHR12289:SF67">
    <property type="match status" value="1"/>
</dbReference>
<dbReference type="InterPro" id="IPR050931">
    <property type="entry name" value="Mito_Protein_Transport_Metaxin"/>
</dbReference>
<reference evidence="2 3" key="1">
    <citation type="submission" date="2018-03" db="EMBL/GenBank/DDBJ databases">
        <authorList>
            <person name="Keele B.F."/>
        </authorList>
    </citation>
    <scope>NUCLEOTIDE SEQUENCE [LARGE SCALE GENOMIC DNA]</scope>
    <source>
        <strain evidence="2 3">CeCT 8812</strain>
    </source>
</reference>
<dbReference type="AlphaFoldDB" id="A0A2R8ADJ2"/>
<proteinExistence type="predicted"/>
<dbReference type="Pfam" id="PF13417">
    <property type="entry name" value="GST_N_3"/>
    <property type="match status" value="1"/>
</dbReference>
<dbReference type="RefSeq" id="WP_162844912.1">
    <property type="nucleotide sequence ID" value="NZ_OMKW01000003.1"/>
</dbReference>
<evidence type="ECO:0000313" key="3">
    <source>
        <dbReference type="Proteomes" id="UP000244932"/>
    </source>
</evidence>
<dbReference type="Gene3D" id="3.40.30.10">
    <property type="entry name" value="Glutaredoxin"/>
    <property type="match status" value="1"/>
</dbReference>
<dbReference type="SUPFAM" id="SSF47616">
    <property type="entry name" value="GST C-terminal domain-like"/>
    <property type="match status" value="1"/>
</dbReference>
<dbReference type="GO" id="GO:0005737">
    <property type="term" value="C:cytoplasm"/>
    <property type="evidence" value="ECO:0007669"/>
    <property type="project" value="TreeGrafter"/>
</dbReference>
<sequence>MSAPYQLIGLTASPYSMKMRALMRYRQIPFEWIVEMPQLTGREVKVAPIILPVLRHPMGRDMIDSTKMAEVLEVEIVNRRGVIPPGDAAFLAALIEDLADEWLTKAMFWYRWSDPESIAFATGWLTADIGATLPEAMRDALPRNLRDRQMQRMAMIGATQENAPVVEQGYLDVLDALEPLAKRGRYLFGTRPGIADFALFGQLSQLAEDPGPGSILRERAPSVAHWLRRLDDLSGLELGTWSDEVDPAVIALLRLAGSHYLPFLHANEAVAEADGDRVEIDLPSGKLIQPPFRWQVRCLNRLRKRFAEAELSETTRTLLDDTGCLTQLK</sequence>
<dbReference type="CDD" id="cd00299">
    <property type="entry name" value="GST_C_family"/>
    <property type="match status" value="1"/>
</dbReference>
<protein>
    <recommendedName>
        <fullName evidence="1">GST N-terminal domain-containing protein</fullName>
    </recommendedName>
</protein>
<evidence type="ECO:0000313" key="2">
    <source>
        <dbReference type="EMBL" id="SPF30307.1"/>
    </source>
</evidence>
<feature type="domain" description="GST N-terminal" evidence="1">
    <location>
        <begin position="7"/>
        <end position="73"/>
    </location>
</feature>
<name>A0A2R8ADJ2_9RHOB</name>
<evidence type="ECO:0000259" key="1">
    <source>
        <dbReference type="Pfam" id="PF13417"/>
    </source>
</evidence>
<dbReference type="Pfam" id="PF13410">
    <property type="entry name" value="GST_C_2"/>
    <property type="match status" value="1"/>
</dbReference>
<accession>A0A2R8ADJ2</accession>
<keyword evidence="3" id="KW-1185">Reference proteome</keyword>
<gene>
    <name evidence="2" type="ORF">POI8812_02643</name>
</gene>
<dbReference type="InterPro" id="IPR004045">
    <property type="entry name" value="Glutathione_S-Trfase_N"/>
</dbReference>
<dbReference type="Proteomes" id="UP000244932">
    <property type="component" value="Unassembled WGS sequence"/>
</dbReference>
<dbReference type="EMBL" id="OMKW01000003">
    <property type="protein sequence ID" value="SPF30307.1"/>
    <property type="molecule type" value="Genomic_DNA"/>
</dbReference>
<dbReference type="Gene3D" id="1.20.1050.10">
    <property type="match status" value="2"/>
</dbReference>
<dbReference type="InterPro" id="IPR036282">
    <property type="entry name" value="Glutathione-S-Trfase_C_sf"/>
</dbReference>
<dbReference type="PANTHER" id="PTHR12289">
    <property type="entry name" value="METAXIN RELATED"/>
    <property type="match status" value="1"/>
</dbReference>
<organism evidence="2 3">
    <name type="scientific">Pontivivens insulae</name>
    <dbReference type="NCBI Taxonomy" id="1639689"/>
    <lineage>
        <taxon>Bacteria</taxon>
        <taxon>Pseudomonadati</taxon>
        <taxon>Pseudomonadota</taxon>
        <taxon>Alphaproteobacteria</taxon>
        <taxon>Rhodobacterales</taxon>
        <taxon>Paracoccaceae</taxon>
        <taxon>Pontivivens</taxon>
    </lineage>
</organism>